<gene>
    <name evidence="1" type="ORF">LVJ82_04755</name>
</gene>
<accession>A0ABY4E3E1</accession>
<reference evidence="1 2" key="1">
    <citation type="journal article" date="2022" name="Res Sq">
        <title>Evolution of multicellular longitudinally dividing oral cavity symbionts (Neisseriaceae).</title>
        <authorList>
            <person name="Nyongesa S."/>
            <person name="Weber P."/>
            <person name="Bernet E."/>
            <person name="Pullido F."/>
            <person name="Nieckarz M."/>
            <person name="Delaby M."/>
            <person name="Nieves C."/>
            <person name="Viehboeck T."/>
            <person name="Krause N."/>
            <person name="Rivera-Millot A."/>
            <person name="Nakamura A."/>
            <person name="Vischer N."/>
            <person name="VanNieuwenhze M."/>
            <person name="Brun Y."/>
            <person name="Cava F."/>
            <person name="Bulgheresi S."/>
            <person name="Veyrier F."/>
        </authorList>
    </citation>
    <scope>NUCLEOTIDE SEQUENCE [LARGE SCALE GENOMIC DNA]</scope>
    <source>
        <strain evidence="1 2">SN4</strain>
    </source>
</reference>
<keyword evidence="2" id="KW-1185">Reference proteome</keyword>
<sequence length="77" mass="8829">MVLTLLVLKLRGVSEYTWLPLFPFQVNTPLAEAMPTILIKARLSTVFVDFIMSNIPYGYHYVQQLPILTINHTHVPC</sequence>
<dbReference type="RefSeq" id="WP_222704885.1">
    <property type="nucleotide sequence ID" value="NZ_CABKVG010000008.1"/>
</dbReference>
<evidence type="ECO:0000313" key="1">
    <source>
        <dbReference type="EMBL" id="UOO90295.1"/>
    </source>
</evidence>
<dbReference type="Proteomes" id="UP000832011">
    <property type="component" value="Chromosome"/>
</dbReference>
<proteinExistence type="predicted"/>
<organism evidence="1 2">
    <name type="scientific">Vitreoscilla massiliensis</name>
    <dbReference type="NCBI Taxonomy" id="1689272"/>
    <lineage>
        <taxon>Bacteria</taxon>
        <taxon>Pseudomonadati</taxon>
        <taxon>Pseudomonadota</taxon>
        <taxon>Betaproteobacteria</taxon>
        <taxon>Neisseriales</taxon>
        <taxon>Neisseriaceae</taxon>
        <taxon>Vitreoscilla</taxon>
    </lineage>
</organism>
<protein>
    <submittedName>
        <fullName evidence="1">Uncharacterized protein</fullName>
    </submittedName>
</protein>
<dbReference type="EMBL" id="CP091511">
    <property type="protein sequence ID" value="UOO90295.1"/>
    <property type="molecule type" value="Genomic_DNA"/>
</dbReference>
<name>A0ABY4E3E1_9NEIS</name>
<evidence type="ECO:0000313" key="2">
    <source>
        <dbReference type="Proteomes" id="UP000832011"/>
    </source>
</evidence>